<name>A0A834SKC6_9FABA</name>
<keyword evidence="3" id="KW-1185">Reference proteome</keyword>
<gene>
    <name evidence="2" type="ORF">G2W53_037520</name>
</gene>
<evidence type="ECO:0000256" key="1">
    <source>
        <dbReference type="SAM" id="MobiDB-lite"/>
    </source>
</evidence>
<reference evidence="2" key="1">
    <citation type="submission" date="2020-09" db="EMBL/GenBank/DDBJ databases">
        <title>Genome-Enabled Discovery of Anthraquinone Biosynthesis in Senna tora.</title>
        <authorList>
            <person name="Kang S.-H."/>
            <person name="Pandey R.P."/>
            <person name="Lee C.-M."/>
            <person name="Sim J.-S."/>
            <person name="Jeong J.-T."/>
            <person name="Choi B.-S."/>
            <person name="Jung M."/>
            <person name="Ginzburg D."/>
            <person name="Zhao K."/>
            <person name="Won S.Y."/>
            <person name="Oh T.-J."/>
            <person name="Yu Y."/>
            <person name="Kim N.-H."/>
            <person name="Lee O.R."/>
            <person name="Lee T.-H."/>
            <person name="Bashyal P."/>
            <person name="Kim T.-S."/>
            <person name="Lee W.-H."/>
            <person name="Kawkins C."/>
            <person name="Kim C.-K."/>
            <person name="Kim J.S."/>
            <person name="Ahn B.O."/>
            <person name="Rhee S.Y."/>
            <person name="Sohng J.K."/>
        </authorList>
    </citation>
    <scope>NUCLEOTIDE SEQUENCE</scope>
    <source>
        <tissue evidence="2">Leaf</tissue>
    </source>
</reference>
<dbReference type="AlphaFoldDB" id="A0A834SKC6"/>
<proteinExistence type="predicted"/>
<accession>A0A834SKC6</accession>
<dbReference type="EMBL" id="JAAIUW010000012">
    <property type="protein sequence ID" value="KAF7805359.1"/>
    <property type="molecule type" value="Genomic_DNA"/>
</dbReference>
<dbReference type="Proteomes" id="UP000634136">
    <property type="component" value="Unassembled WGS sequence"/>
</dbReference>
<organism evidence="2 3">
    <name type="scientific">Senna tora</name>
    <dbReference type="NCBI Taxonomy" id="362788"/>
    <lineage>
        <taxon>Eukaryota</taxon>
        <taxon>Viridiplantae</taxon>
        <taxon>Streptophyta</taxon>
        <taxon>Embryophyta</taxon>
        <taxon>Tracheophyta</taxon>
        <taxon>Spermatophyta</taxon>
        <taxon>Magnoliopsida</taxon>
        <taxon>eudicotyledons</taxon>
        <taxon>Gunneridae</taxon>
        <taxon>Pentapetalae</taxon>
        <taxon>rosids</taxon>
        <taxon>fabids</taxon>
        <taxon>Fabales</taxon>
        <taxon>Fabaceae</taxon>
        <taxon>Caesalpinioideae</taxon>
        <taxon>Cassia clade</taxon>
        <taxon>Senna</taxon>
    </lineage>
</organism>
<evidence type="ECO:0000313" key="3">
    <source>
        <dbReference type="Proteomes" id="UP000634136"/>
    </source>
</evidence>
<sequence length="67" mass="7486">MEDARVALWDENRPSRLLEHTLLLSPYLPNSTSTLHGLNKGPFGIPPPNQTSHFSRTFSSLPSPFLV</sequence>
<comment type="caution">
    <text evidence="2">The sequence shown here is derived from an EMBL/GenBank/DDBJ whole genome shotgun (WGS) entry which is preliminary data.</text>
</comment>
<evidence type="ECO:0000313" key="2">
    <source>
        <dbReference type="EMBL" id="KAF7805359.1"/>
    </source>
</evidence>
<feature type="compositionally biased region" description="Polar residues" evidence="1">
    <location>
        <begin position="50"/>
        <end position="67"/>
    </location>
</feature>
<feature type="region of interest" description="Disordered" evidence="1">
    <location>
        <begin position="39"/>
        <end position="67"/>
    </location>
</feature>
<protein>
    <submittedName>
        <fullName evidence="2">Uncharacterized protein</fullName>
    </submittedName>
</protein>